<dbReference type="STRING" id="930992.A0A0D0AZ40"/>
<reference evidence="5" key="2">
    <citation type="submission" date="2015-01" db="EMBL/GenBank/DDBJ databases">
        <title>Evolutionary Origins and Diversification of the Mycorrhizal Mutualists.</title>
        <authorList>
            <consortium name="DOE Joint Genome Institute"/>
            <consortium name="Mycorrhizal Genomics Consortium"/>
            <person name="Kohler A."/>
            <person name="Kuo A."/>
            <person name="Nagy L.G."/>
            <person name="Floudas D."/>
            <person name="Copeland A."/>
            <person name="Barry K.W."/>
            <person name="Cichocki N."/>
            <person name="Veneault-Fourrey C."/>
            <person name="LaButti K."/>
            <person name="Lindquist E.A."/>
            <person name="Lipzen A."/>
            <person name="Lundell T."/>
            <person name="Morin E."/>
            <person name="Murat C."/>
            <person name="Riley R."/>
            <person name="Ohm R."/>
            <person name="Sun H."/>
            <person name="Tunlid A."/>
            <person name="Henrissat B."/>
            <person name="Grigoriev I.V."/>
            <person name="Hibbett D.S."/>
            <person name="Martin F."/>
        </authorList>
    </citation>
    <scope>NUCLEOTIDE SEQUENCE [LARGE SCALE GENOMIC DNA]</scope>
    <source>
        <strain evidence="5">UH-Slu-Lm8-n1</strain>
    </source>
</reference>
<dbReference type="Proteomes" id="UP000054485">
    <property type="component" value="Unassembled WGS sequence"/>
</dbReference>
<dbReference type="HOGENOM" id="CLU_141922_1_1_1"/>
<evidence type="ECO:0000313" key="5">
    <source>
        <dbReference type="Proteomes" id="UP000054485"/>
    </source>
</evidence>
<dbReference type="Gene3D" id="2.40.50.140">
    <property type="entry name" value="Nucleic acid-binding proteins"/>
    <property type="match status" value="1"/>
</dbReference>
<dbReference type="EMBL" id="KN835152">
    <property type="protein sequence ID" value="KIK46991.1"/>
    <property type="molecule type" value="Genomic_DNA"/>
</dbReference>
<dbReference type="GO" id="GO:0006260">
    <property type="term" value="P:DNA replication"/>
    <property type="evidence" value="ECO:0007669"/>
    <property type="project" value="InterPro"/>
</dbReference>
<comment type="similarity">
    <text evidence="2">Belongs to the replication factor A protein 3 family.</text>
</comment>
<evidence type="ECO:0000256" key="3">
    <source>
        <dbReference type="ARBA" id="ARBA00023242"/>
    </source>
</evidence>
<dbReference type="AlphaFoldDB" id="A0A0D0AZ40"/>
<dbReference type="InterPro" id="IPR013970">
    <property type="entry name" value="Rfa2"/>
</dbReference>
<dbReference type="GO" id="GO:0005662">
    <property type="term" value="C:DNA replication factor A complex"/>
    <property type="evidence" value="ECO:0007669"/>
    <property type="project" value="TreeGrafter"/>
</dbReference>
<dbReference type="Pfam" id="PF08661">
    <property type="entry name" value="Rep_fac-A_3"/>
    <property type="match status" value="1"/>
</dbReference>
<dbReference type="GO" id="GO:0035861">
    <property type="term" value="C:site of double-strand break"/>
    <property type="evidence" value="ECO:0007669"/>
    <property type="project" value="TreeGrafter"/>
</dbReference>
<dbReference type="InParanoid" id="A0A0D0AZ40"/>
<sequence>MNEHISMRVNSARLSGIKGRTVRLPCKVLRLSDDIAIVEASDGGQVEIQRKNVDVTATYVEVIGSVVDASTIKAMATLPLDSEGEIDMQLVNDVIELTFESRFDKLFPRYKETEPSMPTH</sequence>
<dbReference type="GO" id="GO:0003697">
    <property type="term" value="F:single-stranded DNA binding"/>
    <property type="evidence" value="ECO:0007669"/>
    <property type="project" value="TreeGrafter"/>
</dbReference>
<accession>A0A0D0AZ40</accession>
<dbReference type="GO" id="GO:0000724">
    <property type="term" value="P:double-strand break repair via homologous recombination"/>
    <property type="evidence" value="ECO:0007669"/>
    <property type="project" value="TreeGrafter"/>
</dbReference>
<dbReference type="InterPro" id="IPR012340">
    <property type="entry name" value="NA-bd_OB-fold"/>
</dbReference>
<evidence type="ECO:0008006" key="6">
    <source>
        <dbReference type="Google" id="ProtNLM"/>
    </source>
</evidence>
<keyword evidence="3" id="KW-0539">Nucleus</keyword>
<dbReference type="GO" id="GO:0006298">
    <property type="term" value="P:mismatch repair"/>
    <property type="evidence" value="ECO:0007669"/>
    <property type="project" value="TreeGrafter"/>
</dbReference>
<comment type="subcellular location">
    <subcellularLocation>
        <location evidence="1">Nucleus</location>
    </subcellularLocation>
</comment>
<dbReference type="PANTHER" id="PTHR15114:SF1">
    <property type="entry name" value="REPLICATION PROTEIN A 14 KDA SUBUNIT"/>
    <property type="match status" value="1"/>
</dbReference>
<dbReference type="GO" id="GO:0003684">
    <property type="term" value="F:damaged DNA binding"/>
    <property type="evidence" value="ECO:0007669"/>
    <property type="project" value="TreeGrafter"/>
</dbReference>
<organism evidence="4 5">
    <name type="scientific">Suillus luteus UH-Slu-Lm8-n1</name>
    <dbReference type="NCBI Taxonomy" id="930992"/>
    <lineage>
        <taxon>Eukaryota</taxon>
        <taxon>Fungi</taxon>
        <taxon>Dikarya</taxon>
        <taxon>Basidiomycota</taxon>
        <taxon>Agaricomycotina</taxon>
        <taxon>Agaricomycetes</taxon>
        <taxon>Agaricomycetidae</taxon>
        <taxon>Boletales</taxon>
        <taxon>Suillineae</taxon>
        <taxon>Suillaceae</taxon>
        <taxon>Suillus</taxon>
    </lineage>
</organism>
<dbReference type="GO" id="GO:0006284">
    <property type="term" value="P:base-excision repair"/>
    <property type="evidence" value="ECO:0007669"/>
    <property type="project" value="TreeGrafter"/>
</dbReference>
<dbReference type="SUPFAM" id="SSF50249">
    <property type="entry name" value="Nucleic acid-binding proteins"/>
    <property type="match status" value="1"/>
</dbReference>
<keyword evidence="5" id="KW-1185">Reference proteome</keyword>
<evidence type="ECO:0000256" key="2">
    <source>
        <dbReference type="ARBA" id="ARBA00009761"/>
    </source>
</evidence>
<evidence type="ECO:0000256" key="1">
    <source>
        <dbReference type="ARBA" id="ARBA00004123"/>
    </source>
</evidence>
<name>A0A0D0AZ40_9AGAM</name>
<gene>
    <name evidence="4" type="ORF">CY34DRAFT_331434</name>
</gene>
<reference evidence="4 5" key="1">
    <citation type="submission" date="2014-04" db="EMBL/GenBank/DDBJ databases">
        <authorList>
            <consortium name="DOE Joint Genome Institute"/>
            <person name="Kuo A."/>
            <person name="Ruytinx J."/>
            <person name="Rineau F."/>
            <person name="Colpaert J."/>
            <person name="Kohler A."/>
            <person name="Nagy L.G."/>
            <person name="Floudas D."/>
            <person name="Copeland A."/>
            <person name="Barry K.W."/>
            <person name="Cichocki N."/>
            <person name="Veneault-Fourrey C."/>
            <person name="LaButti K."/>
            <person name="Lindquist E.A."/>
            <person name="Lipzen A."/>
            <person name="Lundell T."/>
            <person name="Morin E."/>
            <person name="Murat C."/>
            <person name="Sun H."/>
            <person name="Tunlid A."/>
            <person name="Henrissat B."/>
            <person name="Grigoriev I.V."/>
            <person name="Hibbett D.S."/>
            <person name="Martin F."/>
            <person name="Nordberg H.P."/>
            <person name="Cantor M.N."/>
            <person name="Hua S.X."/>
        </authorList>
    </citation>
    <scope>NUCLEOTIDE SEQUENCE [LARGE SCALE GENOMIC DNA]</scope>
    <source>
        <strain evidence="4 5">UH-Slu-Lm8-n1</strain>
    </source>
</reference>
<dbReference type="PANTHER" id="PTHR15114">
    <property type="entry name" value="REPLICATION PROTEIN A3"/>
    <property type="match status" value="1"/>
</dbReference>
<dbReference type="OrthoDB" id="188186at2759"/>
<evidence type="ECO:0000313" key="4">
    <source>
        <dbReference type="EMBL" id="KIK46991.1"/>
    </source>
</evidence>
<proteinExistence type="inferred from homology"/>
<dbReference type="GO" id="GO:0006289">
    <property type="term" value="P:nucleotide-excision repair"/>
    <property type="evidence" value="ECO:0007669"/>
    <property type="project" value="TreeGrafter"/>
</dbReference>
<protein>
    <recommendedName>
        <fullName evidence="6">Replication factor A protein 3</fullName>
    </recommendedName>
</protein>